<proteinExistence type="predicted"/>
<dbReference type="InterPro" id="IPR002909">
    <property type="entry name" value="IPT_dom"/>
</dbReference>
<evidence type="ECO:0000256" key="1">
    <source>
        <dbReference type="SAM" id="MobiDB-lite"/>
    </source>
</evidence>
<dbReference type="GO" id="GO:0005886">
    <property type="term" value="C:plasma membrane"/>
    <property type="evidence" value="ECO:0007669"/>
    <property type="project" value="TreeGrafter"/>
</dbReference>
<reference evidence="2" key="1">
    <citation type="submission" date="2020-11" db="EMBL/GenBank/DDBJ databases">
        <authorList>
            <person name="Tran Van P."/>
        </authorList>
    </citation>
    <scope>NUCLEOTIDE SEQUENCE</scope>
</reference>
<dbReference type="PANTHER" id="PTHR22625">
    <property type="entry name" value="PLEXIN"/>
    <property type="match status" value="1"/>
</dbReference>
<dbReference type="OrthoDB" id="125363at2759"/>
<dbReference type="InterPro" id="IPR031148">
    <property type="entry name" value="Plexin"/>
</dbReference>
<dbReference type="PANTHER" id="PTHR22625:SF70">
    <property type="entry name" value="PLEXIN A, ISOFORM A"/>
    <property type="match status" value="1"/>
</dbReference>
<protein>
    <submittedName>
        <fullName evidence="2">Uncharacterized protein</fullName>
    </submittedName>
</protein>
<dbReference type="AlphaFoldDB" id="A0A7R8WNZ1"/>
<dbReference type="SMART" id="SM00429">
    <property type="entry name" value="IPT"/>
    <property type="match status" value="3"/>
</dbReference>
<name>A0A7R8WNZ1_9CRUS</name>
<feature type="compositionally biased region" description="Basic and acidic residues" evidence="1">
    <location>
        <begin position="186"/>
        <end position="197"/>
    </location>
</feature>
<dbReference type="GO" id="GO:0017154">
    <property type="term" value="F:semaphorin receptor activity"/>
    <property type="evidence" value="ECO:0007669"/>
    <property type="project" value="InterPro"/>
</dbReference>
<feature type="region of interest" description="Disordered" evidence="1">
    <location>
        <begin position="185"/>
        <end position="220"/>
    </location>
</feature>
<feature type="non-terminal residue" evidence="2">
    <location>
        <position position="365"/>
    </location>
</feature>
<dbReference type="InterPro" id="IPR013783">
    <property type="entry name" value="Ig-like_fold"/>
</dbReference>
<dbReference type="EMBL" id="OB668757">
    <property type="protein sequence ID" value="CAD7234457.1"/>
    <property type="molecule type" value="Genomic_DNA"/>
</dbReference>
<organism evidence="2">
    <name type="scientific">Cyprideis torosa</name>
    <dbReference type="NCBI Taxonomy" id="163714"/>
    <lineage>
        <taxon>Eukaryota</taxon>
        <taxon>Metazoa</taxon>
        <taxon>Ecdysozoa</taxon>
        <taxon>Arthropoda</taxon>
        <taxon>Crustacea</taxon>
        <taxon>Oligostraca</taxon>
        <taxon>Ostracoda</taxon>
        <taxon>Podocopa</taxon>
        <taxon>Podocopida</taxon>
        <taxon>Cytherocopina</taxon>
        <taxon>Cytheroidea</taxon>
        <taxon>Cytherideidae</taxon>
        <taxon>Cyprideis</taxon>
    </lineage>
</organism>
<dbReference type="GO" id="GO:0002116">
    <property type="term" value="C:semaphorin receptor complex"/>
    <property type="evidence" value="ECO:0007669"/>
    <property type="project" value="TreeGrafter"/>
</dbReference>
<evidence type="ECO:0000313" key="2">
    <source>
        <dbReference type="EMBL" id="CAD7234457.1"/>
    </source>
</evidence>
<dbReference type="SUPFAM" id="SSF81296">
    <property type="entry name" value="E set domains"/>
    <property type="match status" value="2"/>
</dbReference>
<dbReference type="GO" id="GO:0030334">
    <property type="term" value="P:regulation of cell migration"/>
    <property type="evidence" value="ECO:0007669"/>
    <property type="project" value="TreeGrafter"/>
</dbReference>
<gene>
    <name evidence="2" type="ORF">CTOB1V02_LOCUS12273</name>
</gene>
<dbReference type="InterPro" id="IPR014756">
    <property type="entry name" value="Ig_E-set"/>
</dbReference>
<sequence length="365" mass="40401">MGKGIWLNQGPPCPNPQVTDFTPKYGVWEGKINVTIFGINLGRRFEDVQTGITVAGIPWSPFRETNVVTQSVTCYLDGPGYDCHRKGPVVVKVADFRGDSEANPRIRGFSPLRGPQSGGTHLTIEGDFINAGSKIEAFIRNIPCSNGAARPLRDLGVAPDPERPTAHAFRREGARAGVAVVRLRGRPRDHLGGERHQGAGQGGQGDPRGRNHPRKERELESPWFAYVDDPVITSVESGIRGQAKVAKGIPAGGITLNVKGRNLDIIQRPKMYIYYKDRLFEERCQILRADLMESVAPRVDMAPGDRLSADNPAQLEFGFLMDGLESVKNLSSKPGFGKFLLYPNPYFFEFEEKPKHYKSDYLTIN</sequence>
<accession>A0A7R8WNZ1</accession>
<dbReference type="Gene3D" id="2.60.40.10">
    <property type="entry name" value="Immunoglobulins"/>
    <property type="match status" value="2"/>
</dbReference>
<dbReference type="Pfam" id="PF01833">
    <property type="entry name" value="TIG"/>
    <property type="match status" value="1"/>
</dbReference>